<reference evidence="4" key="1">
    <citation type="submission" date="2020-02" db="EMBL/GenBank/DDBJ databases">
        <authorList>
            <person name="Meier V. D."/>
        </authorList>
    </citation>
    <scope>NUCLEOTIDE SEQUENCE</scope>
    <source>
        <strain evidence="4">AVDCRST_MAG74</strain>
    </source>
</reference>
<feature type="region of interest" description="Disordered" evidence="2">
    <location>
        <begin position="263"/>
        <end position="295"/>
    </location>
</feature>
<organism evidence="4">
    <name type="scientific">uncultured Pyrinomonadaceae bacterium</name>
    <dbReference type="NCBI Taxonomy" id="2283094"/>
    <lineage>
        <taxon>Bacteria</taxon>
        <taxon>Pseudomonadati</taxon>
        <taxon>Acidobacteriota</taxon>
        <taxon>Blastocatellia</taxon>
        <taxon>Blastocatellales</taxon>
        <taxon>Pyrinomonadaceae</taxon>
        <taxon>environmental samples</taxon>
    </lineage>
</organism>
<evidence type="ECO:0000256" key="3">
    <source>
        <dbReference type="SAM" id="Phobius"/>
    </source>
</evidence>
<proteinExistence type="predicted"/>
<evidence type="ECO:0000313" key="4">
    <source>
        <dbReference type="EMBL" id="CAA9424826.1"/>
    </source>
</evidence>
<keyword evidence="1" id="KW-0175">Coiled coil</keyword>
<name>A0A6J4PV33_9BACT</name>
<gene>
    <name evidence="4" type="ORF">AVDCRST_MAG74-3257</name>
</gene>
<dbReference type="AlphaFoldDB" id="A0A6J4PV33"/>
<feature type="compositionally biased region" description="Polar residues" evidence="2">
    <location>
        <begin position="271"/>
        <end position="285"/>
    </location>
</feature>
<keyword evidence="3" id="KW-1133">Transmembrane helix</keyword>
<feature type="transmembrane region" description="Helical" evidence="3">
    <location>
        <begin position="20"/>
        <end position="51"/>
    </location>
</feature>
<protein>
    <submittedName>
        <fullName evidence="4">Uncharacterized protein</fullName>
    </submittedName>
</protein>
<keyword evidence="3" id="KW-0812">Transmembrane</keyword>
<dbReference type="EMBL" id="CADCUR010000284">
    <property type="protein sequence ID" value="CAA9424826.1"/>
    <property type="molecule type" value="Genomic_DNA"/>
</dbReference>
<feature type="coiled-coil region" evidence="1">
    <location>
        <begin position="178"/>
        <end position="210"/>
    </location>
</feature>
<accession>A0A6J4PV33</accession>
<sequence>MGNKLQKKVPESLKENTQYVMAFGLIATMLLVAGFPMFVIFFFAIFAYFLWKTFSQPSRTGTREIFEFYLSANEVLRDDERRWFGFEVQEIINRGERILQAMNGAPPLVYFTLGALYHEIGDYKSSVNHLAYIVENENADEQTYVYPSPELRNYVKILRKIEREPAEAPQTSAAIRALERARRNRGKAILENSRAELKLLNGKKQKAMAEQKKQIDKLAEVNHEAAAPQNIYHPSVVDEPAKKQEPNGAAFVEISRIQNAIVENNHKEKNGNSNGDPFANRQSISEVLHDIYDKK</sequence>
<evidence type="ECO:0000256" key="1">
    <source>
        <dbReference type="SAM" id="Coils"/>
    </source>
</evidence>
<evidence type="ECO:0000256" key="2">
    <source>
        <dbReference type="SAM" id="MobiDB-lite"/>
    </source>
</evidence>
<keyword evidence="3" id="KW-0472">Membrane</keyword>